<comment type="caution">
    <text evidence="1">The sequence shown here is derived from an EMBL/GenBank/DDBJ whole genome shotgun (WGS) entry which is preliminary data.</text>
</comment>
<keyword evidence="2" id="KW-1185">Reference proteome</keyword>
<evidence type="ECO:0000313" key="2">
    <source>
        <dbReference type="Proteomes" id="UP000286415"/>
    </source>
</evidence>
<proteinExistence type="predicted"/>
<accession>A0A8T1MI78</accession>
<sequence>MKGFDEKCQRCTGFKYRSECHTTGARKTTAYASHEPTSTEMQKAHHFLFDPDHAEPNTLLSGTIKGLKPLRINRRTFDVLQLQPLYDMYTVLTADDDDGSTDSNDTWPLFSYQTEYRTCHSGRC</sequence>
<name>A0A8T1MI78_CLOSI</name>
<dbReference type="Proteomes" id="UP000286415">
    <property type="component" value="Unassembled WGS sequence"/>
</dbReference>
<dbReference type="EMBL" id="NIRI02000042">
    <property type="protein sequence ID" value="KAG5448853.1"/>
    <property type="molecule type" value="Genomic_DNA"/>
</dbReference>
<protein>
    <submittedName>
        <fullName evidence="1">Uncharacterized protein</fullName>
    </submittedName>
</protein>
<reference evidence="1 2" key="2">
    <citation type="journal article" date="2021" name="Genomics">
        <title>High-quality reference genome for Clonorchis sinensis.</title>
        <authorList>
            <person name="Young N.D."/>
            <person name="Stroehlein A.J."/>
            <person name="Kinkar L."/>
            <person name="Wang T."/>
            <person name="Sohn W.M."/>
            <person name="Chang B.C.H."/>
            <person name="Kaur P."/>
            <person name="Weisz D."/>
            <person name="Dudchenko O."/>
            <person name="Aiden E.L."/>
            <person name="Korhonen P.K."/>
            <person name="Gasser R.B."/>
        </authorList>
    </citation>
    <scope>NUCLEOTIDE SEQUENCE [LARGE SCALE GENOMIC DNA]</scope>
    <source>
        <strain evidence="1">Cs-k2</strain>
    </source>
</reference>
<reference evidence="1 2" key="1">
    <citation type="journal article" date="2018" name="Biotechnol. Adv.">
        <title>Improved genomic resources and new bioinformatic workflow for the carcinogenic parasite Clonorchis sinensis: Biotechnological implications.</title>
        <authorList>
            <person name="Wang D."/>
            <person name="Korhonen P.K."/>
            <person name="Gasser R.B."/>
            <person name="Young N.D."/>
        </authorList>
    </citation>
    <scope>NUCLEOTIDE SEQUENCE [LARGE SCALE GENOMIC DNA]</scope>
    <source>
        <strain evidence="1">Cs-k2</strain>
    </source>
</reference>
<gene>
    <name evidence="1" type="ORF">CSKR_103498</name>
</gene>
<evidence type="ECO:0000313" key="1">
    <source>
        <dbReference type="EMBL" id="KAG5448853.1"/>
    </source>
</evidence>
<organism evidence="1 2">
    <name type="scientific">Clonorchis sinensis</name>
    <name type="common">Chinese liver fluke</name>
    <dbReference type="NCBI Taxonomy" id="79923"/>
    <lineage>
        <taxon>Eukaryota</taxon>
        <taxon>Metazoa</taxon>
        <taxon>Spiralia</taxon>
        <taxon>Lophotrochozoa</taxon>
        <taxon>Platyhelminthes</taxon>
        <taxon>Trematoda</taxon>
        <taxon>Digenea</taxon>
        <taxon>Opisthorchiida</taxon>
        <taxon>Opisthorchiata</taxon>
        <taxon>Opisthorchiidae</taxon>
        <taxon>Clonorchis</taxon>
    </lineage>
</organism>